<reference evidence="2" key="1">
    <citation type="submission" date="2016-11" db="EMBL/GenBank/DDBJ databases">
        <authorList>
            <person name="Varghese N."/>
            <person name="Submissions S."/>
        </authorList>
    </citation>
    <scope>NUCLEOTIDE SEQUENCE [LARGE SCALE GENOMIC DNA]</scope>
    <source>
        <strain evidence="2">DSM 18802</strain>
    </source>
</reference>
<dbReference type="STRING" id="447595.SAMN05660826_02290"/>
<proteinExistence type="predicted"/>
<evidence type="ECO:0000313" key="1">
    <source>
        <dbReference type="EMBL" id="SHM90159.1"/>
    </source>
</evidence>
<keyword evidence="2" id="KW-1185">Reference proteome</keyword>
<dbReference type="RefSeq" id="WP_073258560.1">
    <property type="nucleotide sequence ID" value="NZ_FRCR01000022.1"/>
</dbReference>
<dbReference type="Proteomes" id="UP000184375">
    <property type="component" value="Unassembled WGS sequence"/>
</dbReference>
<dbReference type="AlphaFoldDB" id="A0A1M7MH64"/>
<organism evidence="1 2">
    <name type="scientific">Caldanaerovirga acetigignens</name>
    <dbReference type="NCBI Taxonomy" id="447595"/>
    <lineage>
        <taxon>Bacteria</taxon>
        <taxon>Bacillati</taxon>
        <taxon>Bacillota</taxon>
        <taxon>Clostridia</taxon>
        <taxon>Thermosediminibacterales</taxon>
        <taxon>Thermosediminibacteraceae</taxon>
        <taxon>Caldanaerovirga</taxon>
    </lineage>
</organism>
<sequence>MYENIYSILKLVSSVNLIYGRKKFQKIVQILQAFGFPFEQRYVYHLFGPYSQELQNDIDMMVESGLLIENISGGTYIFLLTKKRLKN</sequence>
<protein>
    <submittedName>
        <fullName evidence="1">Uncharacterized protein</fullName>
    </submittedName>
</protein>
<dbReference type="EMBL" id="FRCR01000022">
    <property type="protein sequence ID" value="SHM90159.1"/>
    <property type="molecule type" value="Genomic_DNA"/>
</dbReference>
<name>A0A1M7MH64_9FIRM</name>
<gene>
    <name evidence="1" type="ORF">SAMN05660826_02290</name>
</gene>
<accession>A0A1M7MH64</accession>
<evidence type="ECO:0000313" key="2">
    <source>
        <dbReference type="Proteomes" id="UP000184375"/>
    </source>
</evidence>
<dbReference type="OrthoDB" id="5507947at2"/>